<dbReference type="Gene3D" id="3.20.20.140">
    <property type="entry name" value="Metal-dependent hydrolases"/>
    <property type="match status" value="1"/>
</dbReference>
<accession>A0ABW8IAC2</accession>
<keyword evidence="2" id="KW-0378">Hydrolase</keyword>
<organism evidence="2 3">
    <name type="scientific">Bacillus lumedeiriae</name>
    <dbReference type="NCBI Taxonomy" id="3058829"/>
    <lineage>
        <taxon>Bacteria</taxon>
        <taxon>Bacillati</taxon>
        <taxon>Bacillota</taxon>
        <taxon>Bacilli</taxon>
        <taxon>Bacillales</taxon>
        <taxon>Bacillaceae</taxon>
        <taxon>Bacillus</taxon>
    </lineage>
</organism>
<name>A0ABW8IAC2_9BACI</name>
<evidence type="ECO:0000313" key="2">
    <source>
        <dbReference type="EMBL" id="MFK2826451.1"/>
    </source>
</evidence>
<dbReference type="CDD" id="cd01300">
    <property type="entry name" value="YtcJ_like"/>
    <property type="match status" value="1"/>
</dbReference>
<dbReference type="Gene3D" id="2.30.40.10">
    <property type="entry name" value="Urease, subunit C, domain 1"/>
    <property type="match status" value="1"/>
</dbReference>
<dbReference type="SUPFAM" id="SSF51338">
    <property type="entry name" value="Composite domain of metallo-dependent hydrolases"/>
    <property type="match status" value="1"/>
</dbReference>
<feature type="domain" description="Amidohydrolase 3" evidence="1">
    <location>
        <begin position="53"/>
        <end position="529"/>
    </location>
</feature>
<dbReference type="Pfam" id="PF07969">
    <property type="entry name" value="Amidohydro_3"/>
    <property type="match status" value="1"/>
</dbReference>
<dbReference type="RefSeq" id="WP_404317788.1">
    <property type="nucleotide sequence ID" value="NZ_JAUIYO010000010.1"/>
</dbReference>
<dbReference type="Gene3D" id="3.10.310.70">
    <property type="match status" value="1"/>
</dbReference>
<proteinExistence type="predicted"/>
<reference evidence="2 3" key="1">
    <citation type="submission" date="2023-07" db="EMBL/GenBank/DDBJ databases">
        <title>Bacillus lucianemedeirus sp. nov, a new species isolated from an immunobiological production facility.</title>
        <authorList>
            <person name="Costa L.V."/>
            <person name="Miranda R.V.S.L."/>
            <person name="Brandao M.L.L."/>
            <person name="Reis C.M.F."/>
            <person name="Frazao A.M."/>
            <person name="Cruz F.V."/>
            <person name="Baio P.V.P."/>
            <person name="Veras J.F.C."/>
            <person name="Ramos J.N."/>
            <person name="Vieira V."/>
        </authorList>
    </citation>
    <scope>NUCLEOTIDE SEQUENCE [LARGE SCALE GENOMIC DNA]</scope>
    <source>
        <strain evidence="2 3">B190/17</strain>
    </source>
</reference>
<protein>
    <submittedName>
        <fullName evidence="2">Amidohydrolase</fullName>
        <ecNumber evidence="2">3.5.-.-</ecNumber>
    </submittedName>
</protein>
<dbReference type="Proteomes" id="UP001619911">
    <property type="component" value="Unassembled WGS sequence"/>
</dbReference>
<dbReference type="PANTHER" id="PTHR22642">
    <property type="entry name" value="IMIDAZOLONEPROPIONASE"/>
    <property type="match status" value="1"/>
</dbReference>
<keyword evidence="3" id="KW-1185">Reference proteome</keyword>
<gene>
    <name evidence="2" type="ORF">QYG89_12380</name>
</gene>
<dbReference type="InterPro" id="IPR032466">
    <property type="entry name" value="Metal_Hydrolase"/>
</dbReference>
<dbReference type="EMBL" id="JAUIYO010000010">
    <property type="protein sequence ID" value="MFK2826451.1"/>
    <property type="molecule type" value="Genomic_DNA"/>
</dbReference>
<dbReference type="InterPro" id="IPR011059">
    <property type="entry name" value="Metal-dep_hydrolase_composite"/>
</dbReference>
<dbReference type="EC" id="3.5.-.-" evidence="2"/>
<dbReference type="InterPro" id="IPR033932">
    <property type="entry name" value="YtcJ-like"/>
</dbReference>
<evidence type="ECO:0000313" key="3">
    <source>
        <dbReference type="Proteomes" id="UP001619911"/>
    </source>
</evidence>
<dbReference type="GO" id="GO:0016787">
    <property type="term" value="F:hydrolase activity"/>
    <property type="evidence" value="ECO:0007669"/>
    <property type="project" value="UniProtKB-KW"/>
</dbReference>
<dbReference type="PANTHER" id="PTHR22642:SF2">
    <property type="entry name" value="PROTEIN LONG AFTER FAR-RED 3"/>
    <property type="match status" value="1"/>
</dbReference>
<dbReference type="InterPro" id="IPR013108">
    <property type="entry name" value="Amidohydro_3"/>
</dbReference>
<sequence>MTHLYADTILYNGSIVAMDEEKRTYQAAALKDSKILALGNEQLMKNYSGPYTEAINLEGKTVLPGFIDAHQHIFNTGFNLLTINCDFSSSSEIVEAIKKRAEESHPDEWIIGWGYNESNFSEDRPLDQYTFTDIENPIFIARYCLHTAVVNGRALELAGISRDTVIEGGIIEKDPHGKPTGILKEKAMELVKSVMPPHTEESLSEMVIRANHEYIRNGITSVHEAGLGFFSGSMEEFKVLQQLSEAKKLNVRIYAMILTDFFKHLNGVKLQGNFGNENLKVGSVKLFCDGTLGGQTAAMSRPYANNRANTGIYMYSDQELENKITEAHQAGYQIAVHAMGDAAIEKILTLFEKALQTYPRSDHRHRIEHAAVTRDDLIQKMKDLGVIPVPQYGLIHDMGDIYMKVLDQPAYNYVFASKTFYDAGLKPAGSSDSPVIDFSPLAGIYAAMSRETKNKSVFLPEQRLSLVEAIETYTAFAARASFDENIKGTLEVGKLADMVVLPANFMQFSAEEVKNTEVDMTIIGGEIVFQRERSHQHG</sequence>
<comment type="caution">
    <text evidence="2">The sequence shown here is derived from an EMBL/GenBank/DDBJ whole genome shotgun (WGS) entry which is preliminary data.</text>
</comment>
<dbReference type="SUPFAM" id="SSF51556">
    <property type="entry name" value="Metallo-dependent hydrolases"/>
    <property type="match status" value="1"/>
</dbReference>
<evidence type="ECO:0000259" key="1">
    <source>
        <dbReference type="Pfam" id="PF07969"/>
    </source>
</evidence>